<evidence type="ECO:0000256" key="1">
    <source>
        <dbReference type="SAM" id="MobiDB-lite"/>
    </source>
</evidence>
<dbReference type="Proteomes" id="UP000182888">
    <property type="component" value="Unassembled WGS sequence"/>
</dbReference>
<feature type="compositionally biased region" description="Polar residues" evidence="1">
    <location>
        <begin position="180"/>
        <end position="189"/>
    </location>
</feature>
<protein>
    <submittedName>
        <fullName evidence="2">Uncharacterized protein</fullName>
    </submittedName>
</protein>
<gene>
    <name evidence="2" type="ORF">MPL1032_180214</name>
</gene>
<dbReference type="EMBL" id="CCND01000010">
    <property type="protein sequence ID" value="CDX53872.1"/>
    <property type="molecule type" value="Genomic_DNA"/>
</dbReference>
<name>A0A0K2VTZ2_MESPL</name>
<evidence type="ECO:0000313" key="2">
    <source>
        <dbReference type="EMBL" id="CDX53872.1"/>
    </source>
</evidence>
<reference evidence="3" key="1">
    <citation type="submission" date="2014-08" db="EMBL/GenBank/DDBJ databases">
        <authorList>
            <person name="Edwards T."/>
        </authorList>
    </citation>
    <scope>NUCLEOTIDE SEQUENCE [LARGE SCALE GENOMIC DNA]</scope>
</reference>
<dbReference type="AlphaFoldDB" id="A0A0K2VTZ2"/>
<organism evidence="2 3">
    <name type="scientific">Mesorhizobium plurifarium</name>
    <dbReference type="NCBI Taxonomy" id="69974"/>
    <lineage>
        <taxon>Bacteria</taxon>
        <taxon>Pseudomonadati</taxon>
        <taxon>Pseudomonadota</taxon>
        <taxon>Alphaproteobacteria</taxon>
        <taxon>Hyphomicrobiales</taxon>
        <taxon>Phyllobacteriaceae</taxon>
        <taxon>Mesorhizobium</taxon>
    </lineage>
</organism>
<evidence type="ECO:0000313" key="3">
    <source>
        <dbReference type="Proteomes" id="UP000182888"/>
    </source>
</evidence>
<sequence>MRNCASSMISAPSRTIRTITFWPAQPICAPCMTASASLGRSQPTTLDRSATLTICGVASRCRERQFCISNSLRRPGFRRQIWMHSRANLDRRRRRKSPPGANCFSCGMAFRRAVRAAEFWCRSGLGQRDQRRRIADEGEVLIAAVDAVGGRRTGWSPDTDTAPVGAVGYLSLTAHCGTASPASRTSGSPNFAGDRRQNRLPRSPRCGR</sequence>
<proteinExistence type="predicted"/>
<feature type="region of interest" description="Disordered" evidence="1">
    <location>
        <begin position="178"/>
        <end position="208"/>
    </location>
</feature>
<accession>A0A0K2VTZ2</accession>